<protein>
    <submittedName>
        <fullName evidence="1">Uncharacterized protein</fullName>
    </submittedName>
</protein>
<reference evidence="1 2" key="1">
    <citation type="submission" date="2019-02" db="EMBL/GenBank/DDBJ databases">
        <title>Genome sequencing of the rare red list fungi Hericium alpestre (H. flagellum).</title>
        <authorList>
            <person name="Buettner E."/>
            <person name="Kellner H."/>
        </authorList>
    </citation>
    <scope>NUCLEOTIDE SEQUENCE [LARGE SCALE GENOMIC DNA]</scope>
    <source>
        <strain evidence="1 2">DSM 108284</strain>
    </source>
</reference>
<dbReference type="AlphaFoldDB" id="A0A4Z0A5C5"/>
<proteinExistence type="predicted"/>
<evidence type="ECO:0000313" key="2">
    <source>
        <dbReference type="Proteomes" id="UP000298061"/>
    </source>
</evidence>
<organism evidence="1 2">
    <name type="scientific">Hericium alpestre</name>
    <dbReference type="NCBI Taxonomy" id="135208"/>
    <lineage>
        <taxon>Eukaryota</taxon>
        <taxon>Fungi</taxon>
        <taxon>Dikarya</taxon>
        <taxon>Basidiomycota</taxon>
        <taxon>Agaricomycotina</taxon>
        <taxon>Agaricomycetes</taxon>
        <taxon>Russulales</taxon>
        <taxon>Hericiaceae</taxon>
        <taxon>Hericium</taxon>
    </lineage>
</organism>
<accession>A0A4Z0A5C5</accession>
<comment type="caution">
    <text evidence="1">The sequence shown here is derived from an EMBL/GenBank/DDBJ whole genome shotgun (WGS) entry which is preliminary data.</text>
</comment>
<name>A0A4Z0A5C5_9AGAM</name>
<evidence type="ECO:0000313" key="1">
    <source>
        <dbReference type="EMBL" id="TFY80888.1"/>
    </source>
</evidence>
<gene>
    <name evidence="1" type="ORF">EWM64_g3126</name>
</gene>
<dbReference type="Proteomes" id="UP000298061">
    <property type="component" value="Unassembled WGS sequence"/>
</dbReference>
<sequence length="54" mass="5901">MKFEINSQPAIHDVQSYLTTDNVILMDEELIADFHDNAFGVDVDVHGPNSGIGA</sequence>
<keyword evidence="2" id="KW-1185">Reference proteome</keyword>
<dbReference type="EMBL" id="SFCI01000275">
    <property type="protein sequence ID" value="TFY80888.1"/>
    <property type="molecule type" value="Genomic_DNA"/>
</dbReference>